<reference evidence="2" key="2">
    <citation type="journal article" date="2023" name="BMC Genomics">
        <title>Pest status, molecular evolution, and epigenetic factors derived from the genome assembly of Frankliniella fusca, a thysanopteran phytovirus vector.</title>
        <authorList>
            <person name="Catto M.A."/>
            <person name="Labadie P.E."/>
            <person name="Jacobson A.L."/>
            <person name="Kennedy G.G."/>
            <person name="Srinivasan R."/>
            <person name="Hunt B.G."/>
        </authorList>
    </citation>
    <scope>NUCLEOTIDE SEQUENCE</scope>
    <source>
        <strain evidence="2">PL_HMW_Pooled</strain>
    </source>
</reference>
<dbReference type="AlphaFoldDB" id="A0AAE1I0H2"/>
<evidence type="ECO:0000313" key="2">
    <source>
        <dbReference type="EMBL" id="KAK3931262.1"/>
    </source>
</evidence>
<organism evidence="2 3">
    <name type="scientific">Frankliniella fusca</name>
    <dbReference type="NCBI Taxonomy" id="407009"/>
    <lineage>
        <taxon>Eukaryota</taxon>
        <taxon>Metazoa</taxon>
        <taxon>Ecdysozoa</taxon>
        <taxon>Arthropoda</taxon>
        <taxon>Hexapoda</taxon>
        <taxon>Insecta</taxon>
        <taxon>Pterygota</taxon>
        <taxon>Neoptera</taxon>
        <taxon>Paraneoptera</taxon>
        <taxon>Thysanoptera</taxon>
        <taxon>Terebrantia</taxon>
        <taxon>Thripoidea</taxon>
        <taxon>Thripidae</taxon>
        <taxon>Frankliniella</taxon>
    </lineage>
</organism>
<evidence type="ECO:0000256" key="1">
    <source>
        <dbReference type="SAM" id="MobiDB-lite"/>
    </source>
</evidence>
<dbReference type="EMBL" id="JAHWGI010001421">
    <property type="protein sequence ID" value="KAK3931262.1"/>
    <property type="molecule type" value="Genomic_DNA"/>
</dbReference>
<keyword evidence="3" id="KW-1185">Reference proteome</keyword>
<gene>
    <name evidence="2" type="ORF">KUF71_025521</name>
</gene>
<protein>
    <submittedName>
        <fullName evidence="2">GPI inositol-deacylase</fullName>
    </submittedName>
</protein>
<accession>A0AAE1I0H2</accession>
<evidence type="ECO:0000313" key="3">
    <source>
        <dbReference type="Proteomes" id="UP001219518"/>
    </source>
</evidence>
<proteinExistence type="predicted"/>
<dbReference type="Proteomes" id="UP001219518">
    <property type="component" value="Unassembled WGS sequence"/>
</dbReference>
<name>A0AAE1I0H2_9NEOP</name>
<sequence length="125" mass="13943">MDPARDYTGLTESSSSSPARPDSLVLPREVYAKNFPIIKNGLKYFKIGLDLNTFTPCVSLVSETTNKCIGLTITEFKDLVSEETYNMVLENFESKTTKPVELGDVLVSIKAYSTTNNVCVEKKEY</sequence>
<reference evidence="2" key="1">
    <citation type="submission" date="2021-07" db="EMBL/GenBank/DDBJ databases">
        <authorList>
            <person name="Catto M.A."/>
            <person name="Jacobson A."/>
            <person name="Kennedy G."/>
            <person name="Labadie P."/>
            <person name="Hunt B.G."/>
            <person name="Srinivasan R."/>
        </authorList>
    </citation>
    <scope>NUCLEOTIDE SEQUENCE</scope>
    <source>
        <strain evidence="2">PL_HMW_Pooled</strain>
        <tissue evidence="2">Head</tissue>
    </source>
</reference>
<feature type="region of interest" description="Disordered" evidence="1">
    <location>
        <begin position="1"/>
        <end position="22"/>
    </location>
</feature>
<comment type="caution">
    <text evidence="2">The sequence shown here is derived from an EMBL/GenBank/DDBJ whole genome shotgun (WGS) entry which is preliminary data.</text>
</comment>